<dbReference type="Proteomes" id="UP000318833">
    <property type="component" value="Unassembled WGS sequence"/>
</dbReference>
<reference evidence="1 2" key="1">
    <citation type="submission" date="2019-07" db="EMBL/GenBank/DDBJ databases">
        <title>The draft genome sequence of Aquimarina algiphila M91.</title>
        <authorList>
            <person name="Meng X."/>
        </authorList>
    </citation>
    <scope>NUCLEOTIDE SEQUENCE [LARGE SCALE GENOMIC DNA]</scope>
    <source>
        <strain evidence="1 2">M91</strain>
    </source>
</reference>
<dbReference type="OrthoDB" id="9800461at2"/>
<dbReference type="Pfam" id="PF11253">
    <property type="entry name" value="DUF3052"/>
    <property type="match status" value="1"/>
</dbReference>
<evidence type="ECO:0000313" key="2">
    <source>
        <dbReference type="Proteomes" id="UP000318833"/>
    </source>
</evidence>
<dbReference type="InterPro" id="IPR021412">
    <property type="entry name" value="DUF3052"/>
</dbReference>
<evidence type="ECO:0000313" key="1">
    <source>
        <dbReference type="EMBL" id="TSE10398.1"/>
    </source>
</evidence>
<name>A0A554VPI7_9FLAO</name>
<dbReference type="AlphaFoldDB" id="A0A554VPI7"/>
<comment type="caution">
    <text evidence="1">The sequence shown here is derived from an EMBL/GenBank/DDBJ whole genome shotgun (WGS) entry which is preliminary data.</text>
</comment>
<gene>
    <name evidence="1" type="ORF">FOF46_05015</name>
</gene>
<keyword evidence="2" id="KW-1185">Reference proteome</keyword>
<sequence length="138" mass="16089">MKTRTGYSGKPLYQKLGIKEDYKVLFYNEPEAYYQWLEIPFQPTKVSGEDLADMMHIFAKDKEKLREYLVNGISQIQQNGMIWVSWPKKTSKVETNITEDTIREIAFPLGLVDIKVCSVSVVWSGLKIVIRKENRRIV</sequence>
<accession>A0A554VPI7</accession>
<proteinExistence type="predicted"/>
<dbReference type="RefSeq" id="WP_143915686.1">
    <property type="nucleotide sequence ID" value="NZ_CANMIK010000001.1"/>
</dbReference>
<organism evidence="1 2">
    <name type="scientific">Aquimarina algiphila</name>
    <dbReference type="NCBI Taxonomy" id="2047982"/>
    <lineage>
        <taxon>Bacteria</taxon>
        <taxon>Pseudomonadati</taxon>
        <taxon>Bacteroidota</taxon>
        <taxon>Flavobacteriia</taxon>
        <taxon>Flavobacteriales</taxon>
        <taxon>Flavobacteriaceae</taxon>
        <taxon>Aquimarina</taxon>
    </lineage>
</organism>
<dbReference type="EMBL" id="VLNR01000007">
    <property type="protein sequence ID" value="TSE10398.1"/>
    <property type="molecule type" value="Genomic_DNA"/>
</dbReference>
<protein>
    <submittedName>
        <fullName evidence="1">DUF3052 family protein</fullName>
    </submittedName>
</protein>